<keyword evidence="3" id="KW-1185">Reference proteome</keyword>
<dbReference type="Proteomes" id="UP000675880">
    <property type="component" value="Unassembled WGS sequence"/>
</dbReference>
<evidence type="ECO:0000256" key="1">
    <source>
        <dbReference type="SAM" id="MobiDB-lite"/>
    </source>
</evidence>
<accession>A0ABM8RVW8</accession>
<dbReference type="EMBL" id="CAJNBJ010000017">
    <property type="protein sequence ID" value="CAE6774310.1"/>
    <property type="molecule type" value="Genomic_DNA"/>
</dbReference>
<comment type="caution">
    <text evidence="2">The sequence shown here is derived from an EMBL/GenBank/DDBJ whole genome shotgun (WGS) entry which is preliminary data.</text>
</comment>
<organism evidence="2 3">
    <name type="scientific">Nitrospira defluvii</name>
    <dbReference type="NCBI Taxonomy" id="330214"/>
    <lineage>
        <taxon>Bacteria</taxon>
        <taxon>Pseudomonadati</taxon>
        <taxon>Nitrospirota</taxon>
        <taxon>Nitrospiria</taxon>
        <taxon>Nitrospirales</taxon>
        <taxon>Nitrospiraceae</taxon>
        <taxon>Nitrospira</taxon>
    </lineage>
</organism>
<feature type="region of interest" description="Disordered" evidence="1">
    <location>
        <begin position="26"/>
        <end position="84"/>
    </location>
</feature>
<evidence type="ECO:0000313" key="3">
    <source>
        <dbReference type="Proteomes" id="UP000675880"/>
    </source>
</evidence>
<evidence type="ECO:0000313" key="2">
    <source>
        <dbReference type="EMBL" id="CAE6774310.1"/>
    </source>
</evidence>
<feature type="compositionally biased region" description="Basic and acidic residues" evidence="1">
    <location>
        <begin position="71"/>
        <end position="84"/>
    </location>
</feature>
<gene>
    <name evidence="2" type="ORF">NSPZN2_40441</name>
</gene>
<proteinExistence type="predicted"/>
<name>A0ABM8RVW8_9BACT</name>
<reference evidence="2 3" key="1">
    <citation type="submission" date="2021-02" db="EMBL/GenBank/DDBJ databases">
        <authorList>
            <person name="Han P."/>
        </authorList>
    </citation>
    <scope>NUCLEOTIDE SEQUENCE [LARGE SCALE GENOMIC DNA]</scope>
    <source>
        <strain evidence="2">Candidatus Nitrospira sp. ZN2</strain>
    </source>
</reference>
<sequence>MTRLARNLVGLGLLGAGAAALWLSSGERPAEQAGSTVSPGSQRVGRSTLSHGGPAAGSLSEPSGRLPPSGRDIRSDTHSDATTR</sequence>
<protein>
    <submittedName>
        <fullName evidence="2">Uncharacterized protein</fullName>
    </submittedName>
</protein>
<feature type="compositionally biased region" description="Polar residues" evidence="1">
    <location>
        <begin position="33"/>
        <end position="50"/>
    </location>
</feature>